<name>A0A1I2T4E7_9HYPH</name>
<dbReference type="Proteomes" id="UP000199229">
    <property type="component" value="Unassembled WGS sequence"/>
</dbReference>
<dbReference type="EMBL" id="FOPM01000006">
    <property type="protein sequence ID" value="SFG59720.1"/>
    <property type="molecule type" value="Genomic_DNA"/>
</dbReference>
<evidence type="ECO:0000313" key="2">
    <source>
        <dbReference type="Proteomes" id="UP000199229"/>
    </source>
</evidence>
<proteinExistence type="predicted"/>
<accession>A0A1I2T4E7</accession>
<evidence type="ECO:0000313" key="1">
    <source>
        <dbReference type="EMBL" id="SFG59720.1"/>
    </source>
</evidence>
<dbReference type="RefSeq" id="WP_177232345.1">
    <property type="nucleotide sequence ID" value="NZ_FOPM01000006.1"/>
</dbReference>
<gene>
    <name evidence="1" type="ORF">SAMN05192565_106107</name>
</gene>
<keyword evidence="2" id="KW-1185">Reference proteome</keyword>
<organism evidence="1 2">
    <name type="scientific">Methylobacterium gossipiicola</name>
    <dbReference type="NCBI Taxonomy" id="582675"/>
    <lineage>
        <taxon>Bacteria</taxon>
        <taxon>Pseudomonadati</taxon>
        <taxon>Pseudomonadota</taxon>
        <taxon>Alphaproteobacteria</taxon>
        <taxon>Hyphomicrobiales</taxon>
        <taxon>Methylobacteriaceae</taxon>
        <taxon>Methylobacterium</taxon>
    </lineage>
</organism>
<reference evidence="2" key="1">
    <citation type="submission" date="2016-10" db="EMBL/GenBank/DDBJ databases">
        <authorList>
            <person name="Varghese N."/>
            <person name="Submissions S."/>
        </authorList>
    </citation>
    <scope>NUCLEOTIDE SEQUENCE [LARGE SCALE GENOMIC DNA]</scope>
    <source>
        <strain evidence="2">Gh-105</strain>
    </source>
</reference>
<protein>
    <submittedName>
        <fullName evidence="1">Uncharacterized protein</fullName>
    </submittedName>
</protein>
<dbReference type="AlphaFoldDB" id="A0A1I2T4E7"/>
<sequence>MRTRTCLLLAVATALLGLGLRRLMPVAPVDAEYRAVVRAYDPALRP</sequence>